<name>A0A348HCY3_9GAMM</name>
<dbReference type="EC" id="2.7.7.41" evidence="7"/>
<keyword evidence="6 8" id="KW-0472">Membrane</keyword>
<comment type="subcellular location">
    <subcellularLocation>
        <location evidence="1">Membrane</location>
        <topology evidence="1">Multi-pass membrane protein</topology>
    </subcellularLocation>
</comment>
<reference evidence="9 10" key="1">
    <citation type="submission" date="2018-09" db="EMBL/GenBank/DDBJ databases">
        <title>Zymobacter palmae IAM14233 (=T109) whole genome analysis.</title>
        <authorList>
            <person name="Yanase H."/>
        </authorList>
    </citation>
    <scope>NUCLEOTIDE SEQUENCE [LARGE SCALE GENOMIC DNA]</scope>
    <source>
        <strain evidence="9 10">IAM14233</strain>
    </source>
</reference>
<dbReference type="OrthoDB" id="9799199at2"/>
<dbReference type="EMBL" id="AP018933">
    <property type="protein sequence ID" value="BBG29485.1"/>
    <property type="molecule type" value="Genomic_DNA"/>
</dbReference>
<evidence type="ECO:0000256" key="8">
    <source>
        <dbReference type="SAM" id="Phobius"/>
    </source>
</evidence>
<evidence type="ECO:0000256" key="7">
    <source>
        <dbReference type="RuleBase" id="RU003938"/>
    </source>
</evidence>
<protein>
    <recommendedName>
        <fullName evidence="7">Phosphatidate cytidylyltransferase</fullName>
        <ecNumber evidence="7">2.7.7.41</ecNumber>
    </recommendedName>
</protein>
<feature type="transmembrane region" description="Helical" evidence="8">
    <location>
        <begin position="245"/>
        <end position="265"/>
    </location>
</feature>
<evidence type="ECO:0000313" key="9">
    <source>
        <dbReference type="EMBL" id="BBG29485.1"/>
    </source>
</evidence>
<feature type="transmembrane region" description="Helical" evidence="8">
    <location>
        <begin position="178"/>
        <end position="199"/>
    </location>
</feature>
<accession>A0A348HCY3</accession>
<feature type="transmembrane region" description="Helical" evidence="8">
    <location>
        <begin position="6"/>
        <end position="28"/>
    </location>
</feature>
<dbReference type="GO" id="GO:0005886">
    <property type="term" value="C:plasma membrane"/>
    <property type="evidence" value="ECO:0007669"/>
    <property type="project" value="TreeGrafter"/>
</dbReference>
<dbReference type="Proteomes" id="UP000267342">
    <property type="component" value="Chromosome"/>
</dbReference>
<dbReference type="GO" id="GO:0016024">
    <property type="term" value="P:CDP-diacylglycerol biosynthetic process"/>
    <property type="evidence" value="ECO:0007669"/>
    <property type="project" value="UniProtKB-UniPathway"/>
</dbReference>
<dbReference type="UniPathway" id="UPA00557">
    <property type="reaction ID" value="UER00614"/>
</dbReference>
<dbReference type="KEGG" id="zpl:ZBT109_0709"/>
<comment type="catalytic activity">
    <reaction evidence="7">
        <text>a 1,2-diacyl-sn-glycero-3-phosphate + CTP + H(+) = a CDP-1,2-diacyl-sn-glycerol + diphosphate</text>
        <dbReference type="Rhea" id="RHEA:16229"/>
        <dbReference type="ChEBI" id="CHEBI:15378"/>
        <dbReference type="ChEBI" id="CHEBI:33019"/>
        <dbReference type="ChEBI" id="CHEBI:37563"/>
        <dbReference type="ChEBI" id="CHEBI:58332"/>
        <dbReference type="ChEBI" id="CHEBI:58608"/>
        <dbReference type="EC" id="2.7.7.41"/>
    </reaction>
</comment>
<feature type="transmembrane region" description="Helical" evidence="8">
    <location>
        <begin position="220"/>
        <end position="239"/>
    </location>
</feature>
<feature type="transmembrane region" description="Helical" evidence="8">
    <location>
        <begin position="48"/>
        <end position="76"/>
    </location>
</feature>
<dbReference type="Pfam" id="PF01148">
    <property type="entry name" value="CTP_transf_1"/>
    <property type="match status" value="1"/>
</dbReference>
<comment type="pathway">
    <text evidence="7">Phospholipid metabolism; CDP-diacylglycerol biosynthesis; CDP-diacylglycerol from sn-glycerol 3-phosphate: step 3/3.</text>
</comment>
<feature type="transmembrane region" description="Helical" evidence="8">
    <location>
        <begin position="96"/>
        <end position="127"/>
    </location>
</feature>
<keyword evidence="5 8" id="KW-1133">Transmembrane helix</keyword>
<feature type="transmembrane region" description="Helical" evidence="8">
    <location>
        <begin position="148"/>
        <end position="172"/>
    </location>
</feature>
<dbReference type="STRING" id="1123510.GCA_000620025_02230"/>
<evidence type="ECO:0000256" key="3">
    <source>
        <dbReference type="ARBA" id="ARBA00022679"/>
    </source>
</evidence>
<evidence type="ECO:0000256" key="5">
    <source>
        <dbReference type="ARBA" id="ARBA00022989"/>
    </source>
</evidence>
<keyword evidence="4 7" id="KW-0812">Transmembrane</keyword>
<dbReference type="InterPro" id="IPR000374">
    <property type="entry name" value="PC_trans"/>
</dbReference>
<gene>
    <name evidence="9" type="ORF">ZBT109_0709</name>
</gene>
<evidence type="ECO:0000256" key="6">
    <source>
        <dbReference type="ARBA" id="ARBA00023136"/>
    </source>
</evidence>
<evidence type="ECO:0000256" key="1">
    <source>
        <dbReference type="ARBA" id="ARBA00004141"/>
    </source>
</evidence>
<dbReference type="PANTHER" id="PTHR43535">
    <property type="entry name" value="PHOSPHATIDATE CYTIDYLYLTRANSFERASE"/>
    <property type="match status" value="1"/>
</dbReference>
<dbReference type="AlphaFoldDB" id="A0A348HCY3"/>
<keyword evidence="3 7" id="KW-0808">Transferase</keyword>
<organism evidence="9 10">
    <name type="scientific">Zymobacter palmae</name>
    <dbReference type="NCBI Taxonomy" id="33074"/>
    <lineage>
        <taxon>Bacteria</taxon>
        <taxon>Pseudomonadati</taxon>
        <taxon>Pseudomonadota</taxon>
        <taxon>Gammaproteobacteria</taxon>
        <taxon>Oceanospirillales</taxon>
        <taxon>Halomonadaceae</taxon>
        <taxon>Zymobacter group</taxon>
        <taxon>Zymobacter</taxon>
    </lineage>
</organism>
<sequence length="313" mass="34823">MLEIPPHVQWVVGCVVVLLAVASVISIAMVKLQPQRDHTELRQRIRSWWWMIALLFMALLFNRTVAIVFFAVLSYLALKEFFSIVPTRLMDRRVLFWAYLAIPVQYLWVGMGWLAMISIFIPVYVFLFLPVRMLLIGETRGFIRSAGVIHWMVMLAVYCLSHLGALLMLPVTNAQAGYVGPVLFVLLMTQLNDVAQYIWGKSLGRHKIVPKVSPGKTWEGMVGGCITIVIVSALLGPWLTGLSAAMSALAGGLMAVCGFFGDVVISSVKRDLQIKDTGRLIPGHGGLLDRLDSLIYTAPIFFHFYHYLGGGVA</sequence>
<evidence type="ECO:0000313" key="10">
    <source>
        <dbReference type="Proteomes" id="UP000267342"/>
    </source>
</evidence>
<evidence type="ECO:0000256" key="2">
    <source>
        <dbReference type="ARBA" id="ARBA00010185"/>
    </source>
</evidence>
<comment type="similarity">
    <text evidence="2 7">Belongs to the CDS family.</text>
</comment>
<dbReference type="RefSeq" id="WP_027705302.1">
    <property type="nucleotide sequence ID" value="NZ_AP018933.1"/>
</dbReference>
<dbReference type="GO" id="GO:0004605">
    <property type="term" value="F:phosphatidate cytidylyltransferase activity"/>
    <property type="evidence" value="ECO:0007669"/>
    <property type="project" value="UniProtKB-EC"/>
</dbReference>
<keyword evidence="7 9" id="KW-0548">Nucleotidyltransferase</keyword>
<dbReference type="PANTHER" id="PTHR43535:SF1">
    <property type="entry name" value="PHOSPHATIDATE CYTIDYLYLTRANSFERASE"/>
    <property type="match status" value="1"/>
</dbReference>
<evidence type="ECO:0000256" key="4">
    <source>
        <dbReference type="ARBA" id="ARBA00022692"/>
    </source>
</evidence>
<dbReference type="GO" id="GO:0009273">
    <property type="term" value="P:peptidoglycan-based cell wall biogenesis"/>
    <property type="evidence" value="ECO:0007669"/>
    <property type="project" value="TreeGrafter"/>
</dbReference>
<dbReference type="PROSITE" id="PS01315">
    <property type="entry name" value="CDS"/>
    <property type="match status" value="1"/>
</dbReference>
<proteinExistence type="inferred from homology"/>
<keyword evidence="10" id="KW-1185">Reference proteome</keyword>